<name>A0A1C3K3X6_9BURK</name>
<dbReference type="EMBL" id="FLRC01000029">
    <property type="protein sequence ID" value="SBT26213.1"/>
    <property type="molecule type" value="Genomic_DNA"/>
</dbReference>
<dbReference type="AlphaFoldDB" id="A0A1C3K3X6"/>
<dbReference type="Proteomes" id="UP000078558">
    <property type="component" value="Chromosome I"/>
</dbReference>
<evidence type="ECO:0000313" key="3">
    <source>
        <dbReference type="EMBL" id="SOE51288.1"/>
    </source>
</evidence>
<reference evidence="2 4" key="1">
    <citation type="submission" date="2016-06" db="EMBL/GenBank/DDBJ databases">
        <authorList>
            <person name="Kjaerup R.B."/>
            <person name="Dalgaard T.S."/>
            <person name="Juul-Madsen H.R."/>
        </authorList>
    </citation>
    <scope>NUCLEOTIDE SEQUENCE [LARGE SCALE GENOMIC DNA]</scope>
    <source>
        <strain evidence="2">Orrdi1</strain>
    </source>
</reference>
<dbReference type="EMBL" id="LT907988">
    <property type="protein sequence ID" value="SOE51288.1"/>
    <property type="molecule type" value="Genomic_DNA"/>
</dbReference>
<keyword evidence="4" id="KW-1185">Reference proteome</keyword>
<evidence type="ECO:0000313" key="4">
    <source>
        <dbReference type="Proteomes" id="UP000078558"/>
    </source>
</evidence>
<evidence type="ECO:0000313" key="2">
    <source>
        <dbReference type="EMBL" id="SBT26213.1"/>
    </source>
</evidence>
<organism evidence="2 4">
    <name type="scientific">Orrella dioscoreae</name>
    <dbReference type="NCBI Taxonomy" id="1851544"/>
    <lineage>
        <taxon>Bacteria</taxon>
        <taxon>Pseudomonadati</taxon>
        <taxon>Pseudomonadota</taxon>
        <taxon>Betaproteobacteria</taxon>
        <taxon>Burkholderiales</taxon>
        <taxon>Alcaligenaceae</taxon>
        <taxon>Orrella</taxon>
    </lineage>
</organism>
<proteinExistence type="predicted"/>
<feature type="region of interest" description="Disordered" evidence="1">
    <location>
        <begin position="196"/>
        <end position="223"/>
    </location>
</feature>
<protein>
    <submittedName>
        <fullName evidence="2">Uncharacterized protein</fullName>
    </submittedName>
</protein>
<dbReference type="KEGG" id="odi:ODI_R3330"/>
<gene>
    <name evidence="2" type="ORF">ODI_03029</name>
    <name evidence="3" type="ORF">ODI_R3330</name>
</gene>
<reference evidence="3 4" key="2">
    <citation type="submission" date="2017-08" db="EMBL/GenBank/DDBJ databases">
        <authorList>
            <person name="de Groot N.N."/>
        </authorList>
    </citation>
    <scope>NUCLEOTIDE SEQUENCE [LARGE SCALE GENOMIC DNA]</scope>
    <source>
        <strain evidence="3">Orrdi1</strain>
    </source>
</reference>
<sequence>MAARRHADAAVGRFAVRHVQVPAHMAVLGPFPDIALHVLQAVRVGAMRAEGLRRAVLDGRTQAVFLVHAQPLLRPVIGRAGVRIAGAGGQQARGIGPFRIGGQAQRQSGTGRQPRGIVLRIVPVDADRRQAGRRRRGARRGLAAARLHAAQVFSLADLPLHDPQALREARRARRRRHRIARAQGLAGRQIADVARRERDELGGIGRRRTGRQSEEQGGCQRGG</sequence>
<accession>A0A1C3K3X6</accession>
<evidence type="ECO:0000256" key="1">
    <source>
        <dbReference type="SAM" id="MobiDB-lite"/>
    </source>
</evidence>
<dbReference type="STRING" id="1851544.ODI_03029"/>